<evidence type="ECO:0000313" key="10">
    <source>
        <dbReference type="Proteomes" id="UP001596958"/>
    </source>
</evidence>
<evidence type="ECO:0000256" key="6">
    <source>
        <dbReference type="ARBA" id="ARBA00022989"/>
    </source>
</evidence>
<dbReference type="Pfam" id="PF01925">
    <property type="entry name" value="TauE"/>
    <property type="match status" value="1"/>
</dbReference>
<keyword evidence="5 8" id="KW-0812">Transmembrane</keyword>
<keyword evidence="10" id="KW-1185">Reference proteome</keyword>
<feature type="transmembrane region" description="Helical" evidence="8">
    <location>
        <begin position="125"/>
        <end position="146"/>
    </location>
</feature>
<evidence type="ECO:0000256" key="4">
    <source>
        <dbReference type="ARBA" id="ARBA00022475"/>
    </source>
</evidence>
<protein>
    <recommendedName>
        <fullName evidence="8">Probable membrane transporter protein</fullName>
    </recommendedName>
</protein>
<comment type="similarity">
    <text evidence="2 8">Belongs to the 4-toluene sulfonate uptake permease (TSUP) (TC 2.A.102) family.</text>
</comment>
<sequence>MEKYYLFVGLAFVSEVIGTVSGFGSSILFVPIASLFFDFKAVLGITAVFHIFSNLSKITLFREGIDKQIAVKLGVPAVAFVLAGAWLTTFLPTELLTLLMNLGLMVLSCYLLFNFNKTVKQTNFNLCAGGASSGLLAGLTGTGGAVRGITLAAFQLPKAVFIATSALIDLGVDSSRAVVYVSNGYFKAAYLILIPFLIGISIAGSYIGKLILNRTSETAFRYMVLTTIIGISLAQMIKMIL</sequence>
<gene>
    <name evidence="9" type="ORF">ACFQZS_14270</name>
</gene>
<comment type="subcellular location">
    <subcellularLocation>
        <location evidence="1 8">Cell membrane</location>
        <topology evidence="1 8">Multi-pass membrane protein</topology>
    </subcellularLocation>
</comment>
<keyword evidence="4 8" id="KW-1003">Cell membrane</keyword>
<proteinExistence type="inferred from homology"/>
<feature type="transmembrane region" description="Helical" evidence="8">
    <location>
        <begin position="184"/>
        <end position="207"/>
    </location>
</feature>
<dbReference type="InterPro" id="IPR002781">
    <property type="entry name" value="TM_pro_TauE-like"/>
</dbReference>
<feature type="transmembrane region" description="Helical" evidence="8">
    <location>
        <begin position="69"/>
        <end position="89"/>
    </location>
</feature>
<dbReference type="PANTHER" id="PTHR30269:SF38">
    <property type="entry name" value="SULFITE EXPORTER TAUE_SAFE"/>
    <property type="match status" value="1"/>
</dbReference>
<comment type="caution">
    <text evidence="9">The sequence shown here is derived from an EMBL/GenBank/DDBJ whole genome shotgun (WGS) entry which is preliminary data.</text>
</comment>
<keyword evidence="6 8" id="KW-1133">Transmembrane helix</keyword>
<organism evidence="9 10">
    <name type="scientific">Mucilaginibacter calamicampi</name>
    <dbReference type="NCBI Taxonomy" id="1302352"/>
    <lineage>
        <taxon>Bacteria</taxon>
        <taxon>Pseudomonadati</taxon>
        <taxon>Bacteroidota</taxon>
        <taxon>Sphingobacteriia</taxon>
        <taxon>Sphingobacteriales</taxon>
        <taxon>Sphingobacteriaceae</taxon>
        <taxon>Mucilaginibacter</taxon>
    </lineage>
</organism>
<keyword evidence="3" id="KW-0813">Transport</keyword>
<evidence type="ECO:0000256" key="3">
    <source>
        <dbReference type="ARBA" id="ARBA00022448"/>
    </source>
</evidence>
<dbReference type="InterPro" id="IPR052017">
    <property type="entry name" value="TSUP"/>
</dbReference>
<dbReference type="EMBL" id="JBHTHU010000019">
    <property type="protein sequence ID" value="MFD0751312.1"/>
    <property type="molecule type" value="Genomic_DNA"/>
</dbReference>
<name>A0ABW2YXU0_9SPHI</name>
<dbReference type="PANTHER" id="PTHR30269">
    <property type="entry name" value="TRANSMEMBRANE PROTEIN YFCA"/>
    <property type="match status" value="1"/>
</dbReference>
<evidence type="ECO:0000256" key="2">
    <source>
        <dbReference type="ARBA" id="ARBA00009142"/>
    </source>
</evidence>
<keyword evidence="7 8" id="KW-0472">Membrane</keyword>
<dbReference type="Proteomes" id="UP001596958">
    <property type="component" value="Unassembled WGS sequence"/>
</dbReference>
<evidence type="ECO:0000256" key="5">
    <source>
        <dbReference type="ARBA" id="ARBA00022692"/>
    </source>
</evidence>
<evidence type="ECO:0000313" key="9">
    <source>
        <dbReference type="EMBL" id="MFD0751312.1"/>
    </source>
</evidence>
<reference evidence="10" key="1">
    <citation type="journal article" date="2019" name="Int. J. Syst. Evol. Microbiol.">
        <title>The Global Catalogue of Microorganisms (GCM) 10K type strain sequencing project: providing services to taxonomists for standard genome sequencing and annotation.</title>
        <authorList>
            <consortium name="The Broad Institute Genomics Platform"/>
            <consortium name="The Broad Institute Genome Sequencing Center for Infectious Disease"/>
            <person name="Wu L."/>
            <person name="Ma J."/>
        </authorList>
    </citation>
    <scope>NUCLEOTIDE SEQUENCE [LARGE SCALE GENOMIC DNA]</scope>
    <source>
        <strain evidence="10">CCUG 63418</strain>
    </source>
</reference>
<evidence type="ECO:0000256" key="7">
    <source>
        <dbReference type="ARBA" id="ARBA00023136"/>
    </source>
</evidence>
<evidence type="ECO:0000256" key="1">
    <source>
        <dbReference type="ARBA" id="ARBA00004651"/>
    </source>
</evidence>
<feature type="transmembrane region" description="Helical" evidence="8">
    <location>
        <begin position="28"/>
        <end position="49"/>
    </location>
</feature>
<evidence type="ECO:0000256" key="8">
    <source>
        <dbReference type="RuleBase" id="RU363041"/>
    </source>
</evidence>
<accession>A0ABW2YXU0</accession>
<feature type="transmembrane region" description="Helical" evidence="8">
    <location>
        <begin position="219"/>
        <end position="237"/>
    </location>
</feature>
<feature type="transmembrane region" description="Helical" evidence="8">
    <location>
        <begin position="95"/>
        <end position="113"/>
    </location>
</feature>